<dbReference type="InterPro" id="IPR051204">
    <property type="entry name" value="ABC_transp_perm/SBD"/>
</dbReference>
<evidence type="ECO:0000313" key="9">
    <source>
        <dbReference type="Proteomes" id="UP001556653"/>
    </source>
</evidence>
<feature type="transmembrane region" description="Helical" evidence="6">
    <location>
        <begin position="53"/>
        <end position="75"/>
    </location>
</feature>
<evidence type="ECO:0000256" key="4">
    <source>
        <dbReference type="ARBA" id="ARBA00022989"/>
    </source>
</evidence>
<dbReference type="CDD" id="cd06261">
    <property type="entry name" value="TM_PBP2"/>
    <property type="match status" value="1"/>
</dbReference>
<evidence type="ECO:0000256" key="5">
    <source>
        <dbReference type="ARBA" id="ARBA00023136"/>
    </source>
</evidence>
<organism evidence="8 9">
    <name type="scientific">Spiribacter onubensis</name>
    <dbReference type="NCBI Taxonomy" id="3122420"/>
    <lineage>
        <taxon>Bacteria</taxon>
        <taxon>Pseudomonadati</taxon>
        <taxon>Pseudomonadota</taxon>
        <taxon>Gammaproteobacteria</taxon>
        <taxon>Chromatiales</taxon>
        <taxon>Ectothiorhodospiraceae</taxon>
        <taxon>Spiribacter</taxon>
    </lineage>
</organism>
<evidence type="ECO:0000256" key="1">
    <source>
        <dbReference type="ARBA" id="ARBA00004651"/>
    </source>
</evidence>
<comment type="caution">
    <text evidence="8">The sequence shown here is derived from an EMBL/GenBank/DDBJ whole genome shotgun (WGS) entry which is preliminary data.</text>
</comment>
<keyword evidence="3 6" id="KW-0812">Transmembrane</keyword>
<keyword evidence="2 6" id="KW-0813">Transport</keyword>
<feature type="transmembrane region" description="Helical" evidence="6">
    <location>
        <begin position="109"/>
        <end position="129"/>
    </location>
</feature>
<evidence type="ECO:0000256" key="2">
    <source>
        <dbReference type="ARBA" id="ARBA00022448"/>
    </source>
</evidence>
<evidence type="ECO:0000256" key="6">
    <source>
        <dbReference type="RuleBase" id="RU363032"/>
    </source>
</evidence>
<dbReference type="InterPro" id="IPR000515">
    <property type="entry name" value="MetI-like"/>
</dbReference>
<evidence type="ECO:0000259" key="7">
    <source>
        <dbReference type="PROSITE" id="PS50928"/>
    </source>
</evidence>
<dbReference type="EMBL" id="JBAKFJ010000001">
    <property type="protein sequence ID" value="MEX0385761.1"/>
    <property type="molecule type" value="Genomic_DNA"/>
</dbReference>
<protein>
    <submittedName>
        <fullName evidence="8">ABC transporter permease</fullName>
    </submittedName>
</protein>
<reference evidence="8 9" key="1">
    <citation type="submission" date="2024-02" db="EMBL/GenBank/DDBJ databases">
        <title>New especies of Spiribacter isolated from saline water.</title>
        <authorList>
            <person name="Leon M.J."/>
            <person name="De La Haba R."/>
            <person name="Sanchez-Porro C."/>
            <person name="Ventosa A."/>
        </authorList>
    </citation>
    <scope>NUCLEOTIDE SEQUENCE [LARGE SCALE GENOMIC DNA]</scope>
    <source>
        <strain evidence="9">ag22IC4-227</strain>
    </source>
</reference>
<proteinExistence type="inferred from homology"/>
<dbReference type="InterPro" id="IPR035906">
    <property type="entry name" value="MetI-like_sf"/>
</dbReference>
<dbReference type="Proteomes" id="UP001556653">
    <property type="component" value="Unassembled WGS sequence"/>
</dbReference>
<dbReference type="Pfam" id="PF00528">
    <property type="entry name" value="BPD_transp_1"/>
    <property type="match status" value="1"/>
</dbReference>
<dbReference type="Gene3D" id="1.10.3720.10">
    <property type="entry name" value="MetI-like"/>
    <property type="match status" value="1"/>
</dbReference>
<sequence length="234" mass="24395">MMRFLPPLIWMALLLAAAWLMPALKPVFQALAPDRRTVIYPRDTFLSLLGEHVVIVAVAAVIAILIGVGAAILVTRRMGEEFLPLVSQLASIGQTFPPVAVLALSVPALGYGAEAVIMALVLYGLLPIVRNTLAGLQSVDRGVIESARGIGLSPRQVLLRVELPIAAPAILGGIRTSVTISIATAAIGSTIGANTLGDPIISGIVNNNIAFTLQGAVLIGLLAVTVDSAFSRIR</sequence>
<accession>A0ABV3S6L0</accession>
<dbReference type="PANTHER" id="PTHR30177:SF32">
    <property type="entry name" value="GLYCINE BETAINE UPTAKE SYSTEM PERMEASE PROTEIN YEHW"/>
    <property type="match status" value="1"/>
</dbReference>
<evidence type="ECO:0000313" key="8">
    <source>
        <dbReference type="EMBL" id="MEX0385761.1"/>
    </source>
</evidence>
<feature type="domain" description="ABC transmembrane type-1" evidence="7">
    <location>
        <begin position="49"/>
        <end position="230"/>
    </location>
</feature>
<name>A0ABV3S6L0_9GAMM</name>
<feature type="transmembrane region" description="Helical" evidence="6">
    <location>
        <begin position="209"/>
        <end position="230"/>
    </location>
</feature>
<comment type="similarity">
    <text evidence="6">Belongs to the binding-protein-dependent transport system permease family.</text>
</comment>
<dbReference type="PROSITE" id="PS50928">
    <property type="entry name" value="ABC_TM1"/>
    <property type="match status" value="1"/>
</dbReference>
<gene>
    <name evidence="8" type="ORF">V6X64_01955</name>
</gene>
<keyword evidence="4 6" id="KW-1133">Transmembrane helix</keyword>
<dbReference type="RefSeq" id="WP_367966241.1">
    <property type="nucleotide sequence ID" value="NZ_JBAKFI010000004.1"/>
</dbReference>
<dbReference type="PANTHER" id="PTHR30177">
    <property type="entry name" value="GLYCINE BETAINE/L-PROLINE TRANSPORT SYSTEM PERMEASE PROTEIN PROW"/>
    <property type="match status" value="1"/>
</dbReference>
<comment type="subcellular location">
    <subcellularLocation>
        <location evidence="1 6">Cell membrane</location>
        <topology evidence="1 6">Multi-pass membrane protein</topology>
    </subcellularLocation>
</comment>
<keyword evidence="9" id="KW-1185">Reference proteome</keyword>
<dbReference type="SUPFAM" id="SSF161098">
    <property type="entry name" value="MetI-like"/>
    <property type="match status" value="1"/>
</dbReference>
<evidence type="ECO:0000256" key="3">
    <source>
        <dbReference type="ARBA" id="ARBA00022692"/>
    </source>
</evidence>
<keyword evidence="5 6" id="KW-0472">Membrane</keyword>
<feature type="transmembrane region" description="Helical" evidence="6">
    <location>
        <begin position="165"/>
        <end position="189"/>
    </location>
</feature>